<evidence type="ECO:0000313" key="2">
    <source>
        <dbReference type="Proteomes" id="UP000318667"/>
    </source>
</evidence>
<sequence>MSIIKKKLQEEKGSMTLEFLMVMPYYLFFFLLLWQAVASGLTMMKAQSAVNEAAKYYAVTEEYSEAYSIASDAIGVSDTMTFQGFDINTGYNGEFEAIIQLRHGLVFIPKEWRNKASINLTHKVNSRVIK</sequence>
<dbReference type="EMBL" id="VLKI01000028">
    <property type="protein sequence ID" value="TWH78590.1"/>
    <property type="molecule type" value="Genomic_DNA"/>
</dbReference>
<name>A0A562J635_9BACI</name>
<reference evidence="1 2" key="1">
    <citation type="journal article" date="2015" name="Stand. Genomic Sci.">
        <title>Genomic Encyclopedia of Bacterial and Archaeal Type Strains, Phase III: the genomes of soil and plant-associated and newly described type strains.</title>
        <authorList>
            <person name="Whitman W.B."/>
            <person name="Woyke T."/>
            <person name="Klenk H.P."/>
            <person name="Zhou Y."/>
            <person name="Lilburn T.G."/>
            <person name="Beck B.J."/>
            <person name="De Vos P."/>
            <person name="Vandamme P."/>
            <person name="Eisen J.A."/>
            <person name="Garrity G."/>
            <person name="Hugenholtz P."/>
            <person name="Kyrpides N.C."/>
        </authorList>
    </citation>
    <scope>NUCLEOTIDE SEQUENCE [LARGE SCALE GENOMIC DNA]</scope>
    <source>
        <strain evidence="1 2">CGMCC 1.10115</strain>
    </source>
</reference>
<gene>
    <name evidence="1" type="ORF">IQ19_05224</name>
</gene>
<dbReference type="GeneID" id="65406301"/>
<protein>
    <recommendedName>
        <fullName evidence="3">TadE-like protein</fullName>
    </recommendedName>
</protein>
<evidence type="ECO:0000313" key="1">
    <source>
        <dbReference type="EMBL" id="TWH78590.1"/>
    </source>
</evidence>
<evidence type="ECO:0008006" key="3">
    <source>
        <dbReference type="Google" id="ProtNLM"/>
    </source>
</evidence>
<dbReference type="AlphaFoldDB" id="A0A562J635"/>
<dbReference type="RefSeq" id="WP_144546293.1">
    <property type="nucleotide sequence ID" value="NZ_CBCSDC010000052.1"/>
</dbReference>
<comment type="caution">
    <text evidence="1">The sequence shown here is derived from an EMBL/GenBank/DDBJ whole genome shotgun (WGS) entry which is preliminary data.</text>
</comment>
<keyword evidence="2" id="KW-1185">Reference proteome</keyword>
<dbReference type="OrthoDB" id="2467576at2"/>
<proteinExistence type="predicted"/>
<organism evidence="1 2">
    <name type="scientific">Cytobacillus oceanisediminis</name>
    <dbReference type="NCBI Taxonomy" id="665099"/>
    <lineage>
        <taxon>Bacteria</taxon>
        <taxon>Bacillati</taxon>
        <taxon>Bacillota</taxon>
        <taxon>Bacilli</taxon>
        <taxon>Bacillales</taxon>
        <taxon>Bacillaceae</taxon>
        <taxon>Cytobacillus</taxon>
    </lineage>
</organism>
<accession>A0A562J635</accession>
<dbReference type="Proteomes" id="UP000318667">
    <property type="component" value="Unassembled WGS sequence"/>
</dbReference>